<sequence>MNLTNKVVWITGASSGIGEALAHEFAKEGAKLVLSARRLEELERVKRELSLPENAVMTLPIDMLRPEEFAAKTQSVLAHFGRIDVLVPNAGVSQREKFLDIAPADFKRLMDTNFTNLVLLTREVLPHLLAQKSGGILVTSSVSGKIGTSFRTFYSASKHAIQGFFDSLRGEVWQEGVQVTIVCPGYIKTNISYNAIGKDGKPFGKMDENQAKGIPADVCARKMIAAFKAGKREVVIAGFMETLGTYLKRFAPALLWQFTKNYSIKSVDQ</sequence>
<dbReference type="InterPro" id="IPR002347">
    <property type="entry name" value="SDR_fam"/>
</dbReference>
<dbReference type="NCBIfam" id="NF004825">
    <property type="entry name" value="PRK06181.1"/>
    <property type="match status" value="1"/>
</dbReference>
<dbReference type="Proteomes" id="UP000541352">
    <property type="component" value="Unassembled WGS sequence"/>
</dbReference>
<evidence type="ECO:0000256" key="2">
    <source>
        <dbReference type="ARBA" id="ARBA00023002"/>
    </source>
</evidence>
<dbReference type="SUPFAM" id="SSF51735">
    <property type="entry name" value="NAD(P)-binding Rossmann-fold domains"/>
    <property type="match status" value="1"/>
</dbReference>
<dbReference type="InterPro" id="IPR036291">
    <property type="entry name" value="NAD(P)-bd_dom_sf"/>
</dbReference>
<dbReference type="GO" id="GO:0016491">
    <property type="term" value="F:oxidoreductase activity"/>
    <property type="evidence" value="ECO:0007669"/>
    <property type="project" value="UniProtKB-KW"/>
</dbReference>
<dbReference type="PRINTS" id="PR00081">
    <property type="entry name" value="GDHRDH"/>
</dbReference>
<dbReference type="InterPro" id="IPR020904">
    <property type="entry name" value="Sc_DH/Rdtase_CS"/>
</dbReference>
<keyword evidence="2" id="KW-0560">Oxidoreductase</keyword>
<evidence type="ECO:0000256" key="1">
    <source>
        <dbReference type="ARBA" id="ARBA00006484"/>
    </source>
</evidence>
<dbReference type="GO" id="GO:0016020">
    <property type="term" value="C:membrane"/>
    <property type="evidence" value="ECO:0007669"/>
    <property type="project" value="TreeGrafter"/>
</dbReference>
<dbReference type="CDD" id="cd05332">
    <property type="entry name" value="11beta-HSD1_like_SDR_c"/>
    <property type="match status" value="1"/>
</dbReference>
<dbReference type="InterPro" id="IPR057326">
    <property type="entry name" value="KR_dom"/>
</dbReference>
<dbReference type="Gene3D" id="3.40.50.720">
    <property type="entry name" value="NAD(P)-binding Rossmann-like Domain"/>
    <property type="match status" value="1"/>
</dbReference>
<proteinExistence type="inferred from homology"/>
<feature type="domain" description="Ketoreductase" evidence="4">
    <location>
        <begin position="6"/>
        <end position="176"/>
    </location>
</feature>
<dbReference type="PANTHER" id="PTHR44196:SF1">
    <property type="entry name" value="DEHYDROGENASE_REDUCTASE SDR FAMILY MEMBER 7B"/>
    <property type="match status" value="1"/>
</dbReference>
<evidence type="ECO:0000256" key="3">
    <source>
        <dbReference type="RuleBase" id="RU000363"/>
    </source>
</evidence>
<evidence type="ECO:0000313" key="6">
    <source>
        <dbReference type="Proteomes" id="UP000541352"/>
    </source>
</evidence>
<evidence type="ECO:0000313" key="5">
    <source>
        <dbReference type="EMBL" id="MBB3840900.1"/>
    </source>
</evidence>
<dbReference type="PRINTS" id="PR00080">
    <property type="entry name" value="SDRFAMILY"/>
</dbReference>
<dbReference type="EMBL" id="JACIBY010000013">
    <property type="protein sequence ID" value="MBB3840900.1"/>
    <property type="molecule type" value="Genomic_DNA"/>
</dbReference>
<dbReference type="AlphaFoldDB" id="A0A7W6ESM8"/>
<protein>
    <submittedName>
        <fullName evidence="5">Short-subunit dehydrogenase</fullName>
    </submittedName>
</protein>
<dbReference type="PROSITE" id="PS00061">
    <property type="entry name" value="ADH_SHORT"/>
    <property type="match status" value="1"/>
</dbReference>
<organism evidence="5 6">
    <name type="scientific">Runella defluvii</name>
    <dbReference type="NCBI Taxonomy" id="370973"/>
    <lineage>
        <taxon>Bacteria</taxon>
        <taxon>Pseudomonadati</taxon>
        <taxon>Bacteroidota</taxon>
        <taxon>Cytophagia</taxon>
        <taxon>Cytophagales</taxon>
        <taxon>Spirosomataceae</taxon>
        <taxon>Runella</taxon>
    </lineage>
</organism>
<dbReference type="PANTHER" id="PTHR44196">
    <property type="entry name" value="DEHYDROGENASE/REDUCTASE SDR FAMILY MEMBER 7B"/>
    <property type="match status" value="1"/>
</dbReference>
<dbReference type="Pfam" id="PF00106">
    <property type="entry name" value="adh_short"/>
    <property type="match status" value="1"/>
</dbReference>
<gene>
    <name evidence="5" type="ORF">FHS57_004921</name>
</gene>
<keyword evidence="6" id="KW-1185">Reference proteome</keyword>
<evidence type="ECO:0000259" key="4">
    <source>
        <dbReference type="SMART" id="SM00822"/>
    </source>
</evidence>
<accession>A0A7W6ESM8</accession>
<name>A0A7W6ESM8_9BACT</name>
<dbReference type="SMART" id="SM00822">
    <property type="entry name" value="PKS_KR"/>
    <property type="match status" value="1"/>
</dbReference>
<dbReference type="RefSeq" id="WP_183978192.1">
    <property type="nucleotide sequence ID" value="NZ_JACIBY010000013.1"/>
</dbReference>
<reference evidence="5 6" key="1">
    <citation type="submission" date="2020-08" db="EMBL/GenBank/DDBJ databases">
        <title>Genomic Encyclopedia of Type Strains, Phase IV (KMG-IV): sequencing the most valuable type-strain genomes for metagenomic binning, comparative biology and taxonomic classification.</title>
        <authorList>
            <person name="Goeker M."/>
        </authorList>
    </citation>
    <scope>NUCLEOTIDE SEQUENCE [LARGE SCALE GENOMIC DNA]</scope>
    <source>
        <strain evidence="5 6">DSM 17976</strain>
    </source>
</reference>
<comment type="caution">
    <text evidence="5">The sequence shown here is derived from an EMBL/GenBank/DDBJ whole genome shotgun (WGS) entry which is preliminary data.</text>
</comment>
<comment type="similarity">
    <text evidence="1 3">Belongs to the short-chain dehydrogenases/reductases (SDR) family.</text>
</comment>